<evidence type="ECO:0000313" key="3">
    <source>
        <dbReference type="EMBL" id="MRJ38701.1"/>
    </source>
</evidence>
<dbReference type="PANTHER" id="PTHR47515:SF2">
    <property type="entry name" value="INTEGRASE CORE DOMAIN PROTEIN"/>
    <property type="match status" value="1"/>
</dbReference>
<sequence>MPWKELKPMDLKVMFVAEYMTGKHSLSQLCRDYEISRKTGYKWVERYKAEGPSGLDERSRRRHQQTYVVPLAVKQAIIELRSIGETIPGPKKIQSDLIKRFPDQDPPSKTTIYNILKAADLITPRPLRPRVAVYPKPLRKADVPNQLFSADYKGQYLTGAGVWCYPLTIMDHASRFLLACQSMPSTNFKETQETFERVFREYGLPERIRTDNGVPFASTGRGGLSQLSIWWLRLGIIPERIEPGRPDQNGRHERMHRTLKSTLPNPPAVAWESQQKHFDRFIQHYNYERGHEALSQKTPASCYSPSPRAYPEKLPEMGYASHIECYRADSNGMIYRSGLRIYVGNVLKYQTIGLEMLSDDVWAVIFGPVILGQMDARNADKDGYISLKVYLCECTFV</sequence>
<dbReference type="GO" id="GO:0003676">
    <property type="term" value="F:nucleic acid binding"/>
    <property type="evidence" value="ECO:0007669"/>
    <property type="project" value="InterPro"/>
</dbReference>
<dbReference type="PANTHER" id="PTHR47515">
    <property type="entry name" value="LOW CALCIUM RESPONSE LOCUS PROTEIN T"/>
    <property type="match status" value="1"/>
</dbReference>
<dbReference type="AlphaFoldDB" id="A0A5P1DE03"/>
<reference evidence="3 4" key="1">
    <citation type="submission" date="2019-08" db="EMBL/GenBank/DDBJ databases">
        <title>Pseudomonas haemolytica sp. nov. isolated from raw milk and skim milk concentrate.</title>
        <authorList>
            <person name="Hofmann K."/>
            <person name="Huptas C."/>
            <person name="Doll E."/>
            <person name="Scherer S."/>
            <person name="Wenning M."/>
        </authorList>
    </citation>
    <scope>NUCLEOTIDE SEQUENCE [LARGE SCALE GENOMIC DNA]</scope>
    <source>
        <strain evidence="3 4">DSM 108987</strain>
    </source>
</reference>
<name>A0A5P1DE03_9PSED</name>
<dbReference type="Proteomes" id="UP000408764">
    <property type="component" value="Unassembled WGS sequence"/>
</dbReference>
<dbReference type="InterPro" id="IPR036397">
    <property type="entry name" value="RNaseH_sf"/>
</dbReference>
<proteinExistence type="predicted"/>
<feature type="domain" description="Integrase catalytic" evidence="1">
    <location>
        <begin position="140"/>
        <end position="307"/>
    </location>
</feature>
<evidence type="ECO:0000313" key="4">
    <source>
        <dbReference type="Proteomes" id="UP000408764"/>
    </source>
</evidence>
<gene>
    <name evidence="3" type="ORF">FRT59_17235</name>
    <name evidence="2" type="ORF">JJD71_02450</name>
</gene>
<dbReference type="GO" id="GO:0015074">
    <property type="term" value="P:DNA integration"/>
    <property type="evidence" value="ECO:0007669"/>
    <property type="project" value="InterPro"/>
</dbReference>
<comment type="caution">
    <text evidence="3">The sequence shown here is derived from an EMBL/GenBank/DDBJ whole genome shotgun (WGS) entry which is preliminary data.</text>
</comment>
<dbReference type="EMBL" id="JAENSR010000001">
    <property type="protein sequence ID" value="MBK3457924.1"/>
    <property type="molecule type" value="Genomic_DNA"/>
</dbReference>
<organism evidence="3 4">
    <name type="scientific">Pseudomonas haemolytica</name>
    <dbReference type="NCBI Taxonomy" id="2600065"/>
    <lineage>
        <taxon>Bacteria</taxon>
        <taxon>Pseudomonadati</taxon>
        <taxon>Pseudomonadota</taxon>
        <taxon>Gammaproteobacteria</taxon>
        <taxon>Pseudomonadales</taxon>
        <taxon>Pseudomonadaceae</taxon>
        <taxon>Pseudomonas</taxon>
    </lineage>
</organism>
<evidence type="ECO:0000313" key="5">
    <source>
        <dbReference type="Proteomes" id="UP000620382"/>
    </source>
</evidence>
<accession>A0A5P1DE03</accession>
<dbReference type="InterPro" id="IPR036388">
    <property type="entry name" value="WH-like_DNA-bd_sf"/>
</dbReference>
<dbReference type="SUPFAM" id="SSF46689">
    <property type="entry name" value="Homeodomain-like"/>
    <property type="match status" value="1"/>
</dbReference>
<dbReference type="InterPro" id="IPR001584">
    <property type="entry name" value="Integrase_cat-core"/>
</dbReference>
<dbReference type="InterPro" id="IPR009057">
    <property type="entry name" value="Homeodomain-like_sf"/>
</dbReference>
<evidence type="ECO:0000259" key="1">
    <source>
        <dbReference type="PROSITE" id="PS50994"/>
    </source>
</evidence>
<dbReference type="Pfam" id="PF13565">
    <property type="entry name" value="HTH_32"/>
    <property type="match status" value="1"/>
</dbReference>
<dbReference type="OrthoDB" id="9774685at2"/>
<dbReference type="PROSITE" id="PS50994">
    <property type="entry name" value="INTEGRASE"/>
    <property type="match status" value="1"/>
</dbReference>
<dbReference type="Pfam" id="PF13683">
    <property type="entry name" value="rve_3"/>
    <property type="match status" value="1"/>
</dbReference>
<protein>
    <submittedName>
        <fullName evidence="3">Transposase</fullName>
    </submittedName>
</protein>
<keyword evidence="5" id="KW-1185">Reference proteome</keyword>
<evidence type="ECO:0000313" key="2">
    <source>
        <dbReference type="EMBL" id="MBK3457924.1"/>
    </source>
</evidence>
<dbReference type="Gene3D" id="3.30.420.10">
    <property type="entry name" value="Ribonuclease H-like superfamily/Ribonuclease H"/>
    <property type="match status" value="1"/>
</dbReference>
<dbReference type="Proteomes" id="UP000620382">
    <property type="component" value="Unassembled WGS sequence"/>
</dbReference>
<dbReference type="RefSeq" id="WP_153871771.1">
    <property type="nucleotide sequence ID" value="NZ_JAEKCT010000017.1"/>
</dbReference>
<reference evidence="2 5" key="2">
    <citation type="submission" date="2021-01" db="EMBL/GenBank/DDBJ databases">
        <title>Antibiotic resistance and phylogeny of Pseudomonas spp. isolated over three decades from chicken meat in the Norwegian food chain.</title>
        <authorList>
            <person name="Moen B."/>
        </authorList>
    </citation>
    <scope>NUCLEOTIDE SEQUENCE [LARGE SCALE GENOMIC DNA]</scope>
    <source>
        <strain evidence="2 5">MF6766</strain>
    </source>
</reference>
<dbReference type="EMBL" id="VOIW01000005">
    <property type="protein sequence ID" value="MRJ38701.1"/>
    <property type="molecule type" value="Genomic_DNA"/>
</dbReference>
<dbReference type="InterPro" id="IPR012337">
    <property type="entry name" value="RNaseH-like_sf"/>
</dbReference>
<dbReference type="SUPFAM" id="SSF53098">
    <property type="entry name" value="Ribonuclease H-like"/>
    <property type="match status" value="1"/>
</dbReference>
<dbReference type="Gene3D" id="1.10.10.10">
    <property type="entry name" value="Winged helix-like DNA-binding domain superfamily/Winged helix DNA-binding domain"/>
    <property type="match status" value="1"/>
</dbReference>